<name>A0A5E4PFJ2_9COXI</name>
<reference evidence="2 3" key="1">
    <citation type="submission" date="2019-08" db="EMBL/GenBank/DDBJ databases">
        <authorList>
            <person name="Guy L."/>
        </authorList>
    </citation>
    <scope>NUCLEOTIDE SEQUENCE [LARGE SCALE GENOMIC DNA]</scope>
    <source>
        <strain evidence="2 3">SGT-108</strain>
    </source>
</reference>
<feature type="chain" id="PRO_5022716893" description="Imelysin-like domain-containing protein" evidence="1">
    <location>
        <begin position="30"/>
        <end position="316"/>
    </location>
</feature>
<evidence type="ECO:0000313" key="2">
    <source>
        <dbReference type="EMBL" id="VVC75096.1"/>
    </source>
</evidence>
<protein>
    <recommendedName>
        <fullName evidence="4">Imelysin-like domain-containing protein</fullName>
    </recommendedName>
</protein>
<dbReference type="AlphaFoldDB" id="A0A5E4PFJ2"/>
<proteinExistence type="predicted"/>
<evidence type="ECO:0008006" key="4">
    <source>
        <dbReference type="Google" id="ProtNLM"/>
    </source>
</evidence>
<feature type="signal peptide" evidence="1">
    <location>
        <begin position="1"/>
        <end position="29"/>
    </location>
</feature>
<keyword evidence="3" id="KW-1185">Reference proteome</keyword>
<sequence length="316" mass="35111">MRVNEVKRFFVLVGSMTVVSFLGSTPAAAQNDEYLKQIAENTYNTLQKVNDLPTYLQSLNAFITAWMSQDDSAPTVAMQGSFTNLGNMLITDQSAQLLLQPALNAYLLNNDGNNVFSVNNGTATPTNLATSSTLWYANDLVYSSLLGVPYFAKDPRQQQQAGTTNKIDFALNYVRNASGMNIYHMLPGSNWQGKKESQARYQSYFNTVTSAESFGAYILSKQYLEKDQFTTLQAQLIKQASDPKDWFAQVSSESIGFVLRQLLLYQSQIFVLLTQMLQTQNQMVTAQVMTNAVLIANNSLNETMLVSNAQGKQPTP</sequence>
<dbReference type="RefSeq" id="WP_148338088.1">
    <property type="nucleotide sequence ID" value="NZ_LR699119.1"/>
</dbReference>
<evidence type="ECO:0000313" key="3">
    <source>
        <dbReference type="Proteomes" id="UP000324194"/>
    </source>
</evidence>
<dbReference type="EMBL" id="LR699119">
    <property type="protein sequence ID" value="VVC75096.1"/>
    <property type="molecule type" value="Genomic_DNA"/>
</dbReference>
<dbReference type="Proteomes" id="UP000324194">
    <property type="component" value="Chromosome 1"/>
</dbReference>
<keyword evidence="1" id="KW-0732">Signal</keyword>
<evidence type="ECO:0000256" key="1">
    <source>
        <dbReference type="SAM" id="SignalP"/>
    </source>
</evidence>
<dbReference type="KEGG" id="asip:AQUSIP_03720"/>
<accession>A0A5E4PFJ2</accession>
<organism evidence="2 3">
    <name type="scientific">Aquicella siphonis</name>
    <dbReference type="NCBI Taxonomy" id="254247"/>
    <lineage>
        <taxon>Bacteria</taxon>
        <taxon>Pseudomonadati</taxon>
        <taxon>Pseudomonadota</taxon>
        <taxon>Gammaproteobacteria</taxon>
        <taxon>Legionellales</taxon>
        <taxon>Coxiellaceae</taxon>
        <taxon>Aquicella</taxon>
    </lineage>
</organism>
<gene>
    <name evidence="2" type="ORF">AQUSIP_03720</name>
</gene>